<evidence type="ECO:0000256" key="1">
    <source>
        <dbReference type="ARBA" id="ARBA00022737"/>
    </source>
</evidence>
<dbReference type="GO" id="GO:0031436">
    <property type="term" value="C:BRCA1-BARD1 complex"/>
    <property type="evidence" value="ECO:0007669"/>
    <property type="project" value="TreeGrafter"/>
</dbReference>
<feature type="repeat" description="ANK" evidence="3">
    <location>
        <begin position="300"/>
        <end position="332"/>
    </location>
</feature>
<dbReference type="PROSITE" id="PS50297">
    <property type="entry name" value="ANK_REP_REGION"/>
    <property type="match status" value="6"/>
</dbReference>
<dbReference type="PROSITE" id="PS50088">
    <property type="entry name" value="ANK_REPEAT"/>
    <property type="match status" value="6"/>
</dbReference>
<gene>
    <name evidence="4" type="ORF">TCEB3V08_LOCUS5617</name>
</gene>
<dbReference type="Gene3D" id="1.25.40.20">
    <property type="entry name" value="Ankyrin repeat-containing domain"/>
    <property type="match status" value="2"/>
</dbReference>
<dbReference type="Pfam" id="PF12796">
    <property type="entry name" value="Ank_2"/>
    <property type="match status" value="3"/>
</dbReference>
<reference evidence="4" key="1">
    <citation type="submission" date="2020-11" db="EMBL/GenBank/DDBJ databases">
        <authorList>
            <person name="Tran Van P."/>
        </authorList>
    </citation>
    <scope>NUCLEOTIDE SEQUENCE</scope>
</reference>
<sequence length="357" mass="38986">MRLWNSSVSSTNFETRMSVNKLICEKFLHASNANRLEDLIKLRNTNECIHWTNYYYPSTGDTALHIASRQGNLGIVKFLVEEWTAKNCVEVCNFDSKTALHEAAQFSQPHVVKYLIKLGAEVNALKRADWTPLMLACTKVGPDALEIVNILLSNGAKPKLHNKDGWTALHIASREGDVNIVSAVLSADCSLIKLGSHNGRTPLHTAALHGQDSVVALLLKHIKDSVDIPDSCGLSPLLEAVRSGNINLVKHFINAGASLNHVDALGHSSVHLAAQTGSLSMIKFLVQECKQNVNSLSDKTGLYPLHCAARSNKVSAFELLLSLGADPAVRDAKGRSVIDIADNTHQQEIQLILKSVW</sequence>
<evidence type="ECO:0000256" key="2">
    <source>
        <dbReference type="ARBA" id="ARBA00023043"/>
    </source>
</evidence>
<dbReference type="SMART" id="SM00248">
    <property type="entry name" value="ANK"/>
    <property type="match status" value="8"/>
</dbReference>
<evidence type="ECO:0008006" key="5">
    <source>
        <dbReference type="Google" id="ProtNLM"/>
    </source>
</evidence>
<accession>A0A7R9CRL1</accession>
<dbReference type="InterPro" id="IPR036770">
    <property type="entry name" value="Ankyrin_rpt-contain_sf"/>
</dbReference>
<keyword evidence="2 3" id="KW-0040">ANK repeat</keyword>
<feature type="repeat" description="ANK" evidence="3">
    <location>
        <begin position="59"/>
        <end position="81"/>
    </location>
</feature>
<dbReference type="GO" id="GO:0085020">
    <property type="term" value="P:protein K6-linked ubiquitination"/>
    <property type="evidence" value="ECO:0007669"/>
    <property type="project" value="TreeGrafter"/>
</dbReference>
<proteinExistence type="predicted"/>
<keyword evidence="1" id="KW-0677">Repeat</keyword>
<dbReference type="PANTHER" id="PTHR24171">
    <property type="entry name" value="ANKYRIN REPEAT DOMAIN-CONTAINING PROTEIN 39-RELATED"/>
    <property type="match status" value="1"/>
</dbReference>
<dbReference type="AlphaFoldDB" id="A0A7R9CRL1"/>
<protein>
    <recommendedName>
        <fullName evidence="5">Ankyrin repeat domain-containing protein 16</fullName>
    </recommendedName>
</protein>
<dbReference type="InterPro" id="IPR002110">
    <property type="entry name" value="Ankyrin_rpt"/>
</dbReference>
<feature type="repeat" description="ANK" evidence="3">
    <location>
        <begin position="164"/>
        <end position="186"/>
    </location>
</feature>
<feature type="repeat" description="ANK" evidence="3">
    <location>
        <begin position="95"/>
        <end position="127"/>
    </location>
</feature>
<organism evidence="4">
    <name type="scientific">Timema cristinae</name>
    <name type="common">Walking stick</name>
    <dbReference type="NCBI Taxonomy" id="61476"/>
    <lineage>
        <taxon>Eukaryota</taxon>
        <taxon>Metazoa</taxon>
        <taxon>Ecdysozoa</taxon>
        <taxon>Arthropoda</taxon>
        <taxon>Hexapoda</taxon>
        <taxon>Insecta</taxon>
        <taxon>Pterygota</taxon>
        <taxon>Neoptera</taxon>
        <taxon>Polyneoptera</taxon>
        <taxon>Phasmatodea</taxon>
        <taxon>Timematodea</taxon>
        <taxon>Timematoidea</taxon>
        <taxon>Timematidae</taxon>
        <taxon>Timema</taxon>
    </lineage>
</organism>
<dbReference type="SUPFAM" id="SSF48403">
    <property type="entry name" value="Ankyrin repeat"/>
    <property type="match status" value="1"/>
</dbReference>
<dbReference type="EMBL" id="OC318113">
    <property type="protein sequence ID" value="CAD7400631.1"/>
    <property type="molecule type" value="Genomic_DNA"/>
</dbReference>
<name>A0A7R9CRL1_TIMCR</name>
<dbReference type="GO" id="GO:0070531">
    <property type="term" value="C:BRCA1-A complex"/>
    <property type="evidence" value="ECO:0007669"/>
    <property type="project" value="TreeGrafter"/>
</dbReference>
<dbReference type="PANTHER" id="PTHR24171:SF8">
    <property type="entry name" value="BRCA1-ASSOCIATED RING DOMAIN PROTEIN 1"/>
    <property type="match status" value="1"/>
</dbReference>
<evidence type="ECO:0000313" key="4">
    <source>
        <dbReference type="EMBL" id="CAD7400631.1"/>
    </source>
</evidence>
<dbReference type="GO" id="GO:0004842">
    <property type="term" value="F:ubiquitin-protein transferase activity"/>
    <property type="evidence" value="ECO:0007669"/>
    <property type="project" value="TreeGrafter"/>
</dbReference>
<evidence type="ECO:0000256" key="3">
    <source>
        <dbReference type="PROSITE-ProRule" id="PRU00023"/>
    </source>
</evidence>
<dbReference type="PRINTS" id="PR01415">
    <property type="entry name" value="ANKYRIN"/>
</dbReference>
<feature type="repeat" description="ANK" evidence="3">
    <location>
        <begin position="198"/>
        <end position="221"/>
    </location>
</feature>
<feature type="repeat" description="ANK" evidence="3">
    <location>
        <begin position="232"/>
        <end position="264"/>
    </location>
</feature>